<keyword evidence="5" id="KW-1185">Reference proteome</keyword>
<evidence type="ECO:0000259" key="3">
    <source>
        <dbReference type="Pfam" id="PF05305"/>
    </source>
</evidence>
<dbReference type="EMBL" id="CP060713">
    <property type="protein sequence ID" value="QNN51538.1"/>
    <property type="molecule type" value="Genomic_DNA"/>
</dbReference>
<feature type="compositionally biased region" description="Polar residues" evidence="1">
    <location>
        <begin position="20"/>
        <end position="29"/>
    </location>
</feature>
<name>A0A7G9R7G3_9ACTN</name>
<dbReference type="PROSITE" id="PS51257">
    <property type="entry name" value="PROKAR_LIPOPROTEIN"/>
    <property type="match status" value="1"/>
</dbReference>
<dbReference type="Proteomes" id="UP000515947">
    <property type="component" value="Chromosome"/>
</dbReference>
<feature type="chain" id="PRO_5038711712" evidence="2">
    <location>
        <begin position="20"/>
        <end position="122"/>
    </location>
</feature>
<dbReference type="Pfam" id="PF05305">
    <property type="entry name" value="DUF732"/>
    <property type="match status" value="1"/>
</dbReference>
<proteinExistence type="predicted"/>
<accession>A0A7G9R7G3</accession>
<evidence type="ECO:0000256" key="1">
    <source>
        <dbReference type="SAM" id="MobiDB-lite"/>
    </source>
</evidence>
<dbReference type="RefSeq" id="WP_187577374.1">
    <property type="nucleotide sequence ID" value="NZ_CP060713.1"/>
</dbReference>
<dbReference type="AlphaFoldDB" id="A0A7G9R7G3"/>
<gene>
    <name evidence="4" type="ORF">H9L09_13220</name>
</gene>
<evidence type="ECO:0000256" key="2">
    <source>
        <dbReference type="SAM" id="SignalP"/>
    </source>
</evidence>
<feature type="region of interest" description="Disordered" evidence="1">
    <location>
        <begin position="16"/>
        <end position="35"/>
    </location>
</feature>
<organism evidence="4 5">
    <name type="scientific">Nocardioides mesophilus</name>
    <dbReference type="NCBI Taxonomy" id="433659"/>
    <lineage>
        <taxon>Bacteria</taxon>
        <taxon>Bacillati</taxon>
        <taxon>Actinomycetota</taxon>
        <taxon>Actinomycetes</taxon>
        <taxon>Propionibacteriales</taxon>
        <taxon>Nocardioidaceae</taxon>
        <taxon>Nocardioides</taxon>
    </lineage>
</organism>
<keyword evidence="2" id="KW-0732">Signal</keyword>
<dbReference type="KEGG" id="nmes:H9L09_13220"/>
<reference evidence="4 5" key="1">
    <citation type="submission" date="2020-08" db="EMBL/GenBank/DDBJ databases">
        <title>Genome sequence of Nocardioides mesophilus KACC 16243T.</title>
        <authorList>
            <person name="Hyun D.-W."/>
            <person name="Bae J.-W."/>
        </authorList>
    </citation>
    <scope>NUCLEOTIDE SEQUENCE [LARGE SCALE GENOMIC DNA]</scope>
    <source>
        <strain evidence="4 5">KACC 16243</strain>
    </source>
</reference>
<protein>
    <submittedName>
        <fullName evidence="4">DUF732 domain-containing protein</fullName>
    </submittedName>
</protein>
<feature type="signal peptide" evidence="2">
    <location>
        <begin position="1"/>
        <end position="19"/>
    </location>
</feature>
<feature type="domain" description="DUF732" evidence="3">
    <location>
        <begin position="36"/>
        <end position="115"/>
    </location>
</feature>
<sequence length="122" mass="12985">MRRLALVLAAALLAGGCSGTGEQAPSSDQGADRGSDRQFLDALVQSGVMQPQADDAARRQAVREGREWCAKLTDPATTREDVARALAKLLRDSDTRFAQRATAFYGTAAQTYCPEAAARLQG</sequence>
<dbReference type="InterPro" id="IPR007969">
    <property type="entry name" value="DUF732"/>
</dbReference>
<evidence type="ECO:0000313" key="4">
    <source>
        <dbReference type="EMBL" id="QNN51538.1"/>
    </source>
</evidence>
<evidence type="ECO:0000313" key="5">
    <source>
        <dbReference type="Proteomes" id="UP000515947"/>
    </source>
</evidence>